<dbReference type="InterPro" id="IPR003915">
    <property type="entry name" value="PKD_2"/>
</dbReference>
<dbReference type="PANTHER" id="PTHR10877">
    <property type="entry name" value="POLYCYSTIN FAMILY MEMBER"/>
    <property type="match status" value="1"/>
</dbReference>
<reference evidence="12" key="1">
    <citation type="submission" date="2013-12" db="EMBL/GenBank/DDBJ databases">
        <title>The Genome Sequence of Aphanomyces invadans NJM9701.</title>
        <authorList>
            <consortium name="The Broad Institute Genomics Platform"/>
            <person name="Russ C."/>
            <person name="Tyler B."/>
            <person name="van West P."/>
            <person name="Dieguez-Uribeondo J."/>
            <person name="Young S.K."/>
            <person name="Zeng Q."/>
            <person name="Gargeya S."/>
            <person name="Fitzgerald M."/>
            <person name="Abouelleil A."/>
            <person name="Alvarado L."/>
            <person name="Chapman S.B."/>
            <person name="Gainer-Dewar J."/>
            <person name="Goldberg J."/>
            <person name="Griggs A."/>
            <person name="Gujja S."/>
            <person name="Hansen M."/>
            <person name="Howarth C."/>
            <person name="Imamovic A."/>
            <person name="Ireland A."/>
            <person name="Larimer J."/>
            <person name="McCowan C."/>
            <person name="Murphy C."/>
            <person name="Pearson M."/>
            <person name="Poon T.W."/>
            <person name="Priest M."/>
            <person name="Roberts A."/>
            <person name="Saif S."/>
            <person name="Shea T."/>
            <person name="Sykes S."/>
            <person name="Wortman J."/>
            <person name="Nusbaum C."/>
            <person name="Birren B."/>
        </authorList>
    </citation>
    <scope>NUCLEOTIDE SEQUENCE [LARGE SCALE GENOMIC DNA]</scope>
    <source>
        <strain evidence="12">NJM9701</strain>
    </source>
</reference>
<dbReference type="Pfam" id="PF20519">
    <property type="entry name" value="Polycystin_dom"/>
    <property type="match status" value="1"/>
</dbReference>
<feature type="compositionally biased region" description="Polar residues" evidence="8">
    <location>
        <begin position="103"/>
        <end position="112"/>
    </location>
</feature>
<dbReference type="PRINTS" id="PR01433">
    <property type="entry name" value="POLYCYSTIN2"/>
</dbReference>
<dbReference type="InterPro" id="IPR013122">
    <property type="entry name" value="PKD1_2_channel"/>
</dbReference>
<organism evidence="12">
    <name type="scientific">Aphanomyces invadans</name>
    <dbReference type="NCBI Taxonomy" id="157072"/>
    <lineage>
        <taxon>Eukaryota</taxon>
        <taxon>Sar</taxon>
        <taxon>Stramenopiles</taxon>
        <taxon>Oomycota</taxon>
        <taxon>Saprolegniomycetes</taxon>
        <taxon>Saprolegniales</taxon>
        <taxon>Verrucalvaceae</taxon>
        <taxon>Aphanomyces</taxon>
    </lineage>
</organism>
<evidence type="ECO:0000256" key="5">
    <source>
        <dbReference type="ARBA" id="ARBA00023136"/>
    </source>
</evidence>
<feature type="domain" description="Polycystin" evidence="11">
    <location>
        <begin position="290"/>
        <end position="501"/>
    </location>
</feature>
<dbReference type="EMBL" id="KI913965">
    <property type="protein sequence ID" value="ETW00265.1"/>
    <property type="molecule type" value="Genomic_DNA"/>
</dbReference>
<keyword evidence="5 9" id="KW-0472">Membrane</keyword>
<feature type="compositionally biased region" description="Basic and acidic residues" evidence="8">
    <location>
        <begin position="44"/>
        <end position="61"/>
    </location>
</feature>
<dbReference type="GO" id="GO:0005509">
    <property type="term" value="F:calcium ion binding"/>
    <property type="evidence" value="ECO:0007669"/>
    <property type="project" value="InterPro"/>
</dbReference>
<dbReference type="Gene3D" id="1.10.287.70">
    <property type="match status" value="1"/>
</dbReference>
<feature type="disulfide bond" evidence="7">
    <location>
        <begin position="354"/>
        <end position="372"/>
    </location>
</feature>
<evidence type="ECO:0000259" key="11">
    <source>
        <dbReference type="Pfam" id="PF20519"/>
    </source>
</evidence>
<protein>
    <submittedName>
        <fullName evidence="12">Uncharacterized protein</fullName>
    </submittedName>
</protein>
<feature type="transmembrane region" description="Helical" evidence="9">
    <location>
        <begin position="546"/>
        <end position="566"/>
    </location>
</feature>
<evidence type="ECO:0000256" key="8">
    <source>
        <dbReference type="SAM" id="MobiDB-lite"/>
    </source>
</evidence>
<evidence type="ECO:0000256" key="4">
    <source>
        <dbReference type="ARBA" id="ARBA00022989"/>
    </source>
</evidence>
<dbReference type="STRING" id="157072.A0A024U210"/>
<evidence type="ECO:0000256" key="2">
    <source>
        <dbReference type="ARBA" id="ARBA00007200"/>
    </source>
</evidence>
<dbReference type="OrthoDB" id="444119at2759"/>
<evidence type="ECO:0000256" key="9">
    <source>
        <dbReference type="SAM" id="Phobius"/>
    </source>
</evidence>
<feature type="transmembrane region" description="Helical" evidence="9">
    <location>
        <begin position="586"/>
        <end position="609"/>
    </location>
</feature>
<dbReference type="eggNOG" id="KOG3599">
    <property type="taxonomic scope" value="Eukaryota"/>
</dbReference>
<evidence type="ECO:0000256" key="1">
    <source>
        <dbReference type="ARBA" id="ARBA00004141"/>
    </source>
</evidence>
<dbReference type="PANTHER" id="PTHR10877:SF183">
    <property type="entry name" value="AT14535P-RELATED"/>
    <property type="match status" value="1"/>
</dbReference>
<gene>
    <name evidence="12" type="ORF">H310_07651</name>
</gene>
<dbReference type="RefSeq" id="XP_008871290.1">
    <property type="nucleotide sequence ID" value="XM_008873068.1"/>
</dbReference>
<dbReference type="GeneID" id="20084701"/>
<feature type="domain" description="Polycystin cation channel PKD1/PKD2" evidence="10">
    <location>
        <begin position="574"/>
        <end position="716"/>
    </location>
</feature>
<dbReference type="AlphaFoldDB" id="A0A024U210"/>
<accession>A0A024U210</accession>
<dbReference type="InterPro" id="IPR046791">
    <property type="entry name" value="Polycystin_dom"/>
</dbReference>
<dbReference type="VEuPathDB" id="FungiDB:H310_07651"/>
<sequence length="897" mass="99518">MIVRTISTSTAASEHRTKFMQAAARVQMMGRALNRGQGSSEAANHVDNRLRDPRQVSDHVEPTASLGDQEPSRFNVAHFLSNTDDLLTHVTHVDDAVDCTASTATPRMSSGSAPFPLQQGEATPHTCADPSLVPTVAVVQNGVEWGFTSMTLCEIGKYVRDQSVSCADTNDARPPPDGGTAAVEVNMLAKSMTQCNELNDDMIHRVEHLSELQQEALGTIVHKESLLQVTRQVLDMLHYVAFIGVFVATTLHGRHDDSTYKMALSLMAQLQDKPWPARVSSVSKTFRESVESIEELHKYLLGSFYDVVYSGGSFDGDNAFPPGNAYSPRGVLGGYGEIWGPIRIGQVRVDGVPCSGMLIETSPHLKNESTLCYPEYTASTASHASFGHHGATYSYDSVPPSVEPSMLSHSARLYPAPGFNVYLPNQESERCNRDTFEHCDVYDQLKAIEETKFFDRATRAVFIDMAVYNRNFRDVSVVRLYIEAYPAGGMEPRGLIQTERLYAYSSSHDAVKIIGEIAVLIAATHQLYRIYRAPPSGRHVSTQVHVVHLLLFYVIAACKWLSYVHLPDPSAIASTTYLNFRTSMQYFWVGECVASVVCLLAWIKAFYYLSFVPQFAQLMKTISKASKEMFGLMLIFLVSLVGSAMAFNMAFGMRLHNYHTFWRSFLTLVQVIINKVELEALVETNQVLGPLFFCVFVVLMLFVILNMFIVIITDAYIDAQRELELMHDFQLKVSTREILHHLWHDVVLNLRWIGPHVFQPLHDGISRAIHVLQRLQADSPPPVTRLAHEGTVAAELEAVLRLKQGASLYHAKAAAVDSTSESLDGEGAVVPVESEMSSHDSHDDERVASLFAAIAQEYEEGVAATKVALASLNRAPHEAALHTIQANLDRWLDLAHA</sequence>
<evidence type="ECO:0000256" key="7">
    <source>
        <dbReference type="PIRSR" id="PIRSR603915-2"/>
    </source>
</evidence>
<feature type="transmembrane region" description="Helical" evidence="9">
    <location>
        <begin position="690"/>
        <end position="717"/>
    </location>
</feature>
<comment type="subcellular location">
    <subcellularLocation>
        <location evidence="1">Membrane</location>
        <topology evidence="1">Multi-pass membrane protein</topology>
    </subcellularLocation>
</comment>
<dbReference type="InterPro" id="IPR051223">
    <property type="entry name" value="Polycystin"/>
</dbReference>
<evidence type="ECO:0000256" key="6">
    <source>
        <dbReference type="ARBA" id="ARBA00023180"/>
    </source>
</evidence>
<evidence type="ECO:0000313" key="12">
    <source>
        <dbReference type="EMBL" id="ETW00265.1"/>
    </source>
</evidence>
<keyword evidence="3 9" id="KW-0812">Transmembrane</keyword>
<dbReference type="Pfam" id="PF08016">
    <property type="entry name" value="PKD_channel"/>
    <property type="match status" value="1"/>
</dbReference>
<evidence type="ECO:0000256" key="3">
    <source>
        <dbReference type="ARBA" id="ARBA00022692"/>
    </source>
</evidence>
<keyword evidence="6" id="KW-0325">Glycoprotein</keyword>
<name>A0A024U210_9STRA</name>
<keyword evidence="4 9" id="KW-1133">Transmembrane helix</keyword>
<feature type="region of interest" description="Disordered" evidence="8">
    <location>
        <begin position="33"/>
        <end position="69"/>
    </location>
</feature>
<feature type="region of interest" description="Disordered" evidence="8">
    <location>
        <begin position="103"/>
        <end position="123"/>
    </location>
</feature>
<evidence type="ECO:0000259" key="10">
    <source>
        <dbReference type="Pfam" id="PF08016"/>
    </source>
</evidence>
<comment type="similarity">
    <text evidence="2">Belongs to the polycystin family.</text>
</comment>
<proteinExistence type="inferred from homology"/>
<feature type="transmembrane region" description="Helical" evidence="9">
    <location>
        <begin position="630"/>
        <end position="651"/>
    </location>
</feature>
<dbReference type="GO" id="GO:0016020">
    <property type="term" value="C:membrane"/>
    <property type="evidence" value="ECO:0007669"/>
    <property type="project" value="UniProtKB-SubCell"/>
</dbReference>